<accession>A0ACC2LRQ1</accession>
<gene>
    <name evidence="1" type="ORF">MRB53_010335</name>
</gene>
<reference evidence="1 2" key="1">
    <citation type="journal article" date="2022" name="Hortic Res">
        <title>A haplotype resolved chromosomal level avocado genome allows analysis of novel avocado genes.</title>
        <authorList>
            <person name="Nath O."/>
            <person name="Fletcher S.J."/>
            <person name="Hayward A."/>
            <person name="Shaw L.M."/>
            <person name="Masouleh A.K."/>
            <person name="Furtado A."/>
            <person name="Henry R.J."/>
            <person name="Mitter N."/>
        </authorList>
    </citation>
    <scope>NUCLEOTIDE SEQUENCE [LARGE SCALE GENOMIC DNA]</scope>
    <source>
        <strain evidence="2">cv. Hass</strain>
    </source>
</reference>
<name>A0ACC2LRQ1_PERAE</name>
<evidence type="ECO:0000313" key="2">
    <source>
        <dbReference type="Proteomes" id="UP001234297"/>
    </source>
</evidence>
<comment type="caution">
    <text evidence="1">The sequence shown here is derived from an EMBL/GenBank/DDBJ whole genome shotgun (WGS) entry which is preliminary data.</text>
</comment>
<keyword evidence="2" id="KW-1185">Reference proteome</keyword>
<dbReference type="Proteomes" id="UP001234297">
    <property type="component" value="Chromosome 3"/>
</dbReference>
<dbReference type="EMBL" id="CM056811">
    <property type="protein sequence ID" value="KAJ8636068.1"/>
    <property type="molecule type" value="Genomic_DNA"/>
</dbReference>
<sequence>MSQLQSRPHSCECNKPFIMNEQERHWHHDEIECLGQGAEKPSEENLWSSLPPYAFPGVLPPSVKECEHNKSNLRGAIAIAGRQGATCSLLCPVDPANRVGKRSLESAYQ</sequence>
<protein>
    <submittedName>
        <fullName evidence="1">Uncharacterized protein</fullName>
    </submittedName>
</protein>
<evidence type="ECO:0000313" key="1">
    <source>
        <dbReference type="EMBL" id="KAJ8636068.1"/>
    </source>
</evidence>
<proteinExistence type="predicted"/>
<organism evidence="1 2">
    <name type="scientific">Persea americana</name>
    <name type="common">Avocado</name>
    <dbReference type="NCBI Taxonomy" id="3435"/>
    <lineage>
        <taxon>Eukaryota</taxon>
        <taxon>Viridiplantae</taxon>
        <taxon>Streptophyta</taxon>
        <taxon>Embryophyta</taxon>
        <taxon>Tracheophyta</taxon>
        <taxon>Spermatophyta</taxon>
        <taxon>Magnoliopsida</taxon>
        <taxon>Magnoliidae</taxon>
        <taxon>Laurales</taxon>
        <taxon>Lauraceae</taxon>
        <taxon>Persea</taxon>
    </lineage>
</organism>